<keyword evidence="3" id="KW-0378">Hydrolase</keyword>
<accession>A0A7D4Q1C2</accession>
<dbReference type="AlphaFoldDB" id="A0A7D4Q1C2"/>
<keyword evidence="1" id="KW-0719">Serine esterase</keyword>
<dbReference type="RefSeq" id="WP_173413565.1">
    <property type="nucleotide sequence ID" value="NZ_CP054139.1"/>
</dbReference>
<evidence type="ECO:0000256" key="4">
    <source>
        <dbReference type="SAM" id="SignalP"/>
    </source>
</evidence>
<protein>
    <submittedName>
        <fullName evidence="6">Acetylxylan esterase</fullName>
    </submittedName>
</protein>
<organism evidence="6 7">
    <name type="scientific">Mucilaginibacter mali</name>
    <dbReference type="NCBI Taxonomy" id="2740462"/>
    <lineage>
        <taxon>Bacteria</taxon>
        <taxon>Pseudomonadati</taxon>
        <taxon>Bacteroidota</taxon>
        <taxon>Sphingobacteriia</taxon>
        <taxon>Sphingobacteriales</taxon>
        <taxon>Sphingobacteriaceae</taxon>
        <taxon>Mucilaginibacter</taxon>
    </lineage>
</organism>
<evidence type="ECO:0000256" key="2">
    <source>
        <dbReference type="ARBA" id="ARBA00022729"/>
    </source>
</evidence>
<keyword evidence="2 4" id="KW-0732">Signal</keyword>
<gene>
    <name evidence="6" type="ORF">HQ865_03550</name>
</gene>
<dbReference type="InterPro" id="IPR054579">
    <property type="entry name" value="GCE-like_dom"/>
</dbReference>
<dbReference type="EMBL" id="CP054139">
    <property type="protein sequence ID" value="QKJ28867.1"/>
    <property type="molecule type" value="Genomic_DNA"/>
</dbReference>
<dbReference type="InterPro" id="IPR029058">
    <property type="entry name" value="AB_hydrolase_fold"/>
</dbReference>
<evidence type="ECO:0000313" key="7">
    <source>
        <dbReference type="Proteomes" id="UP000505355"/>
    </source>
</evidence>
<reference evidence="6 7" key="1">
    <citation type="submission" date="2020-05" db="EMBL/GenBank/DDBJ databases">
        <title>Mucilaginibacter mali sp. nov.</title>
        <authorList>
            <person name="Kim H.S."/>
            <person name="Lee K.C."/>
            <person name="Suh M.K."/>
            <person name="Kim J.-S."/>
            <person name="Han K.-I."/>
            <person name="Eom M.K."/>
            <person name="Shin Y.K."/>
            <person name="Lee J.-S."/>
        </authorList>
    </citation>
    <scope>NUCLEOTIDE SEQUENCE [LARGE SCALE GENOMIC DNA]</scope>
    <source>
        <strain evidence="6 7">G2-14</strain>
    </source>
</reference>
<evidence type="ECO:0000256" key="3">
    <source>
        <dbReference type="ARBA" id="ARBA00022801"/>
    </source>
</evidence>
<feature type="domain" description="4-O-methyl-glucuronoyl methylesterase-like" evidence="5">
    <location>
        <begin position="239"/>
        <end position="390"/>
    </location>
</feature>
<dbReference type="Gene3D" id="3.40.50.1820">
    <property type="entry name" value="alpha/beta hydrolase"/>
    <property type="match status" value="1"/>
</dbReference>
<dbReference type="SUPFAM" id="SSF53474">
    <property type="entry name" value="alpha/beta-Hydrolases"/>
    <property type="match status" value="1"/>
</dbReference>
<keyword evidence="7" id="KW-1185">Reference proteome</keyword>
<feature type="signal peptide" evidence="4">
    <location>
        <begin position="1"/>
        <end position="23"/>
    </location>
</feature>
<evidence type="ECO:0000256" key="1">
    <source>
        <dbReference type="ARBA" id="ARBA00022487"/>
    </source>
</evidence>
<dbReference type="Proteomes" id="UP000505355">
    <property type="component" value="Chromosome"/>
</dbReference>
<proteinExistence type="predicted"/>
<dbReference type="GO" id="GO:0052689">
    <property type="term" value="F:carboxylic ester hydrolase activity"/>
    <property type="evidence" value="ECO:0007669"/>
    <property type="project" value="UniProtKB-KW"/>
</dbReference>
<feature type="chain" id="PRO_5028802738" evidence="4">
    <location>
        <begin position="24"/>
        <end position="439"/>
    </location>
</feature>
<evidence type="ECO:0000313" key="6">
    <source>
        <dbReference type="EMBL" id="QKJ28867.1"/>
    </source>
</evidence>
<name>A0A7D4Q1C2_9SPHI</name>
<evidence type="ECO:0000259" key="5">
    <source>
        <dbReference type="Pfam" id="PF22244"/>
    </source>
</evidence>
<dbReference type="Pfam" id="PF22244">
    <property type="entry name" value="GCE_fung"/>
    <property type="match status" value="1"/>
</dbReference>
<sequence>MYRLTKSLLLFSACAALGHVALGQNTPAAKPPAAMVAGIPVNYDEDKVGNYTLPDVLTMKNGQKVTDKQTWLTKRRPEIVKLFEENQYGTMPGKPAGMRFNVFDKGTPVFGGGTIRKQVTVYFTKDTTDQKMDILMYLPAKSAKPVPLLLMISFSPNSSMSVDDPGVKQGTMWDKNGKKVPAPKMGLGSMKKELIERVTGMGYGIATIYYGDIEPDFKTGYKYGIIGKYMKPGQTIPGDSEWGAISAWSWGLSRAMDYLETDKQIDANRVALHGVSRLGKTVLWTGAHDTRFKAVLASCSGEGGAALSRRNYGENLAHMSDTSRYFYQFAAQWHKYAGDFNLSPVDAHMLVALMAPRSLLLQTGDTDLWSDPHGEFLSAVSAQPVYNLFGLQGPGNAPWPAAKDASLAYNPLGYFMHQGGHGTVPSDWDIYLEYLKKFL</sequence>
<dbReference type="KEGG" id="mmab:HQ865_03550"/>